<feature type="transmembrane region" description="Helical" evidence="1">
    <location>
        <begin position="189"/>
        <end position="211"/>
    </location>
</feature>
<feature type="domain" description="FHA" evidence="2">
    <location>
        <begin position="27"/>
        <end position="76"/>
    </location>
</feature>
<dbReference type="PANTHER" id="PTHR23308">
    <property type="entry name" value="NUCLEAR INHIBITOR OF PROTEIN PHOSPHATASE-1"/>
    <property type="match status" value="1"/>
</dbReference>
<keyword evidence="1" id="KW-0812">Transmembrane</keyword>
<dbReference type="InterPro" id="IPR050923">
    <property type="entry name" value="Cell_Proc_Reg/RNA_Proc"/>
</dbReference>
<name>A0A956N9M4_UNCEI</name>
<accession>A0A956N9M4</accession>
<dbReference type="SUPFAM" id="SSF49879">
    <property type="entry name" value="SMAD/FHA domain"/>
    <property type="match status" value="1"/>
</dbReference>
<evidence type="ECO:0000313" key="4">
    <source>
        <dbReference type="Proteomes" id="UP000739538"/>
    </source>
</evidence>
<proteinExistence type="predicted"/>
<protein>
    <submittedName>
        <fullName evidence="3">FHA domain-containing protein</fullName>
    </submittedName>
</protein>
<keyword evidence="1" id="KW-0472">Membrane</keyword>
<sequence>MSQNIIAVRVSLKGRPVKEFRFSETRITIGRDPGSNVFLDNPGISREHAVLERKGNGIYVQDMGSANGTFLNDDQIRRERVREGDKIRVGKFLLEMEILDDRRGTADFGRSPAAAFEGTMVLETAQIDRLMDRARAAETEAAAMGAPEPSVDGNTVRVAAHAAGARVHALPQPAPVAPPTGLEWWKSQVWGLAIGFACGVVFGALIVRFLAR</sequence>
<reference evidence="3" key="1">
    <citation type="submission" date="2020-04" db="EMBL/GenBank/DDBJ databases">
        <authorList>
            <person name="Zhang T."/>
        </authorList>
    </citation>
    <scope>NUCLEOTIDE SEQUENCE</scope>
    <source>
        <strain evidence="3">HKST-UBA02</strain>
    </source>
</reference>
<keyword evidence="1" id="KW-1133">Transmembrane helix</keyword>
<evidence type="ECO:0000259" key="2">
    <source>
        <dbReference type="PROSITE" id="PS50006"/>
    </source>
</evidence>
<dbReference type="Proteomes" id="UP000739538">
    <property type="component" value="Unassembled WGS sequence"/>
</dbReference>
<comment type="caution">
    <text evidence="3">The sequence shown here is derived from an EMBL/GenBank/DDBJ whole genome shotgun (WGS) entry which is preliminary data.</text>
</comment>
<reference evidence="3" key="2">
    <citation type="journal article" date="2021" name="Microbiome">
        <title>Successional dynamics and alternative stable states in a saline activated sludge microbial community over 9 years.</title>
        <authorList>
            <person name="Wang Y."/>
            <person name="Ye J."/>
            <person name="Ju F."/>
            <person name="Liu L."/>
            <person name="Boyd J.A."/>
            <person name="Deng Y."/>
            <person name="Parks D.H."/>
            <person name="Jiang X."/>
            <person name="Yin X."/>
            <person name="Woodcroft B.J."/>
            <person name="Tyson G.W."/>
            <person name="Hugenholtz P."/>
            <person name="Polz M.F."/>
            <person name="Zhang T."/>
        </authorList>
    </citation>
    <scope>NUCLEOTIDE SEQUENCE</scope>
    <source>
        <strain evidence="3">HKST-UBA02</strain>
    </source>
</reference>
<dbReference type="InterPro" id="IPR008984">
    <property type="entry name" value="SMAD_FHA_dom_sf"/>
</dbReference>
<dbReference type="AlphaFoldDB" id="A0A956N9M4"/>
<dbReference type="SMART" id="SM00240">
    <property type="entry name" value="FHA"/>
    <property type="match status" value="1"/>
</dbReference>
<dbReference type="Pfam" id="PF00498">
    <property type="entry name" value="FHA"/>
    <property type="match status" value="1"/>
</dbReference>
<gene>
    <name evidence="3" type="ORF">KDA27_04020</name>
</gene>
<dbReference type="CDD" id="cd00060">
    <property type="entry name" value="FHA"/>
    <property type="match status" value="1"/>
</dbReference>
<dbReference type="Gene3D" id="2.60.200.20">
    <property type="match status" value="1"/>
</dbReference>
<evidence type="ECO:0000313" key="3">
    <source>
        <dbReference type="EMBL" id="MCA9754946.1"/>
    </source>
</evidence>
<dbReference type="EMBL" id="JAGQHS010000013">
    <property type="protein sequence ID" value="MCA9754946.1"/>
    <property type="molecule type" value="Genomic_DNA"/>
</dbReference>
<evidence type="ECO:0000256" key="1">
    <source>
        <dbReference type="SAM" id="Phobius"/>
    </source>
</evidence>
<dbReference type="PROSITE" id="PS50006">
    <property type="entry name" value="FHA_DOMAIN"/>
    <property type="match status" value="1"/>
</dbReference>
<organism evidence="3 4">
    <name type="scientific">Eiseniibacteriota bacterium</name>
    <dbReference type="NCBI Taxonomy" id="2212470"/>
    <lineage>
        <taxon>Bacteria</taxon>
        <taxon>Candidatus Eiseniibacteriota</taxon>
    </lineage>
</organism>
<dbReference type="InterPro" id="IPR000253">
    <property type="entry name" value="FHA_dom"/>
</dbReference>